<dbReference type="GO" id="GO:0015267">
    <property type="term" value="F:channel activity"/>
    <property type="evidence" value="ECO:0007669"/>
    <property type="project" value="TreeGrafter"/>
</dbReference>
<dbReference type="InterPro" id="IPR046371">
    <property type="entry name" value="Bcl-2_BH1-3"/>
</dbReference>
<keyword evidence="4" id="KW-1133">Transmembrane helix</keyword>
<feature type="region of interest" description="Disordered" evidence="3">
    <location>
        <begin position="1"/>
        <end position="64"/>
    </location>
</feature>
<feature type="compositionally biased region" description="Low complexity" evidence="3">
    <location>
        <begin position="244"/>
        <end position="257"/>
    </location>
</feature>
<proteinExistence type="inferred from homology"/>
<protein>
    <recommendedName>
        <fullName evidence="5">Bcl-2 Bcl-2 homology region 1-3 domain-containing protein</fullName>
    </recommendedName>
</protein>
<feature type="region of interest" description="Disordered" evidence="3">
    <location>
        <begin position="532"/>
        <end position="552"/>
    </location>
</feature>
<organism evidence="6 7">
    <name type="scientific">Paragonimus westermani</name>
    <dbReference type="NCBI Taxonomy" id="34504"/>
    <lineage>
        <taxon>Eukaryota</taxon>
        <taxon>Metazoa</taxon>
        <taxon>Spiralia</taxon>
        <taxon>Lophotrochozoa</taxon>
        <taxon>Platyhelminthes</taxon>
        <taxon>Trematoda</taxon>
        <taxon>Digenea</taxon>
        <taxon>Plagiorchiida</taxon>
        <taxon>Troglotremata</taxon>
        <taxon>Troglotrematidae</taxon>
        <taxon>Paragonimus</taxon>
    </lineage>
</organism>
<dbReference type="PANTHER" id="PTHR11256:SF56">
    <property type="entry name" value="BCL-2 BCL-2 HOMOLOGY REGION 1-3 DOMAIN-CONTAINING PROTEIN"/>
    <property type="match status" value="1"/>
</dbReference>
<dbReference type="PANTHER" id="PTHR11256">
    <property type="entry name" value="BCL-2 RELATED"/>
    <property type="match status" value="1"/>
</dbReference>
<feature type="region of interest" description="Disordered" evidence="3">
    <location>
        <begin position="228"/>
        <end position="261"/>
    </location>
</feature>
<dbReference type="EMBL" id="JTDF01000264">
    <property type="protein sequence ID" value="KAF8571903.1"/>
    <property type="molecule type" value="Genomic_DNA"/>
</dbReference>
<evidence type="ECO:0000313" key="6">
    <source>
        <dbReference type="EMBL" id="KAF8571903.1"/>
    </source>
</evidence>
<dbReference type="InterPro" id="IPR002475">
    <property type="entry name" value="Bcl2-like"/>
</dbReference>
<evidence type="ECO:0000313" key="7">
    <source>
        <dbReference type="Proteomes" id="UP000699462"/>
    </source>
</evidence>
<accession>A0A8T0DVZ7</accession>
<evidence type="ECO:0000256" key="3">
    <source>
        <dbReference type="SAM" id="MobiDB-lite"/>
    </source>
</evidence>
<evidence type="ECO:0000256" key="1">
    <source>
        <dbReference type="ARBA" id="ARBA00009458"/>
    </source>
</evidence>
<dbReference type="Pfam" id="PF00452">
    <property type="entry name" value="Bcl-2"/>
    <property type="match status" value="1"/>
</dbReference>
<feature type="compositionally biased region" description="Polar residues" evidence="3">
    <location>
        <begin position="621"/>
        <end position="630"/>
    </location>
</feature>
<keyword evidence="7" id="KW-1185">Reference proteome</keyword>
<keyword evidence="4" id="KW-0812">Transmembrane</keyword>
<feature type="transmembrane region" description="Helical" evidence="4">
    <location>
        <begin position="812"/>
        <end position="832"/>
    </location>
</feature>
<dbReference type="CDD" id="cd06845">
    <property type="entry name" value="Bcl-2_like"/>
    <property type="match status" value="1"/>
</dbReference>
<feature type="compositionally biased region" description="Polar residues" evidence="3">
    <location>
        <begin position="40"/>
        <end position="64"/>
    </location>
</feature>
<dbReference type="Proteomes" id="UP000699462">
    <property type="component" value="Unassembled WGS sequence"/>
</dbReference>
<dbReference type="PROSITE" id="PS50062">
    <property type="entry name" value="BCL2_FAMILY"/>
    <property type="match status" value="1"/>
</dbReference>
<dbReference type="GO" id="GO:0008630">
    <property type="term" value="P:intrinsic apoptotic signaling pathway in response to DNA damage"/>
    <property type="evidence" value="ECO:0007669"/>
    <property type="project" value="TreeGrafter"/>
</dbReference>
<keyword evidence="4" id="KW-0472">Membrane</keyword>
<feature type="domain" description="Bcl-2 Bcl-2 homology region 1-3" evidence="5">
    <location>
        <begin position="671"/>
        <end position="770"/>
    </location>
</feature>
<evidence type="ECO:0000256" key="4">
    <source>
        <dbReference type="SAM" id="Phobius"/>
    </source>
</evidence>
<dbReference type="InterPro" id="IPR026298">
    <property type="entry name" value="Bcl-2_fam"/>
</dbReference>
<dbReference type="SMART" id="SM00337">
    <property type="entry name" value="BCL"/>
    <property type="match status" value="1"/>
</dbReference>
<sequence>MSGDDAVTDQLVPSDHNGSLAPDFVNSSDSHSPAKEREQSIVSTGDSSFFSTQEGLSPSPNVSPKTVRYAGSITLNYAPDKYIVPASPQCTTSVTLLPSEPDTNAPVDTEMCGQCLLPSDAHLDSLPSQPSSDSGTSGNHIHSDISLYSSDLVGDFDLTLNTHVRECTTPIHIASNDHLDLPLDRSEVSEPSCEFCDRPSVFKVPSESNSIIHVPISISEDSQMADVSNASDDIPFPHDTPTPHSEISHSVHPSSSSDLQLIPDSSTLSVQLSEEQSKLSVRQITGQHPLSTFAPLSISNATSSTSNDGISHQVSSVSTASDPMSIVLTQHGAETIFGDVGSNEARQSSEKRTSPVKSSIITVPSCYGEDLVKGKLISSTLGSSESAFRRVSDQIEKFEEHSDEQTASPVESAKRVPNEPHMVATESTNIRSEQILVRTRPPTLNLPTSMDALTGPDPEVERAVVLSDPERSPKVSLNTLPNMSRFSPAQVVAATGGAPAEVLRQIESGPDEDPKRMTHARTTEFLLPPHRSLITGSRRGSAPILDPQPSTSRAALPPVIDIQVKVNAQFAPTTTDSVAASSSVIFGNFLTETYRLEVSATAKASINSVSDVGETVANATAQASATVDSSPSPPFRPDATDSDQSDPFGPEFEHIPHSKPDSMEAIVARNLALLGDEINRTYGPRLDSMIKILPADECPVEMFSNVARVLFSRGPTNWGQVVALFYFGYRLVIRRVRSGLLAAFRQVCKSLFSFCLQMNVFAWIAAQGGWRIVQYLTFSGVGSRGDSEPANQAIVNGHYTDTTGVTLFGQRWLTPQNLIVGLTIVCTALYLYRRFNR</sequence>
<dbReference type="GO" id="GO:0005741">
    <property type="term" value="C:mitochondrial outer membrane"/>
    <property type="evidence" value="ECO:0007669"/>
    <property type="project" value="TreeGrafter"/>
</dbReference>
<name>A0A8T0DVZ7_9TREM</name>
<dbReference type="GO" id="GO:0042981">
    <property type="term" value="P:regulation of apoptotic process"/>
    <property type="evidence" value="ECO:0007669"/>
    <property type="project" value="InterPro"/>
</dbReference>
<evidence type="ECO:0000256" key="2">
    <source>
        <dbReference type="ARBA" id="ARBA00022703"/>
    </source>
</evidence>
<feature type="region of interest" description="Disordered" evidence="3">
    <location>
        <begin position="621"/>
        <end position="655"/>
    </location>
</feature>
<dbReference type="InterPro" id="IPR036834">
    <property type="entry name" value="Bcl-2-like_sf"/>
</dbReference>
<dbReference type="GO" id="GO:0008053">
    <property type="term" value="P:mitochondrial fusion"/>
    <property type="evidence" value="ECO:0007669"/>
    <property type="project" value="TreeGrafter"/>
</dbReference>
<dbReference type="GO" id="GO:0097192">
    <property type="term" value="P:extrinsic apoptotic signaling pathway in absence of ligand"/>
    <property type="evidence" value="ECO:0007669"/>
    <property type="project" value="TreeGrafter"/>
</dbReference>
<comment type="similarity">
    <text evidence="1">Belongs to the Bcl-2 family.</text>
</comment>
<dbReference type="GO" id="GO:0051400">
    <property type="term" value="F:BH domain binding"/>
    <property type="evidence" value="ECO:0007669"/>
    <property type="project" value="TreeGrafter"/>
</dbReference>
<dbReference type="Gene3D" id="1.10.437.10">
    <property type="entry name" value="Blc2-like"/>
    <property type="match status" value="1"/>
</dbReference>
<comment type="caution">
    <text evidence="6">The sequence shown here is derived from an EMBL/GenBank/DDBJ whole genome shotgun (WGS) entry which is preliminary data.</text>
</comment>
<dbReference type="SUPFAM" id="SSF56854">
    <property type="entry name" value="Bcl-2 inhibitors of programmed cell death"/>
    <property type="match status" value="1"/>
</dbReference>
<evidence type="ECO:0000259" key="5">
    <source>
        <dbReference type="SMART" id="SM00337"/>
    </source>
</evidence>
<dbReference type="AlphaFoldDB" id="A0A8T0DVZ7"/>
<dbReference type="PRINTS" id="PR01862">
    <property type="entry name" value="BCL2FAMILY"/>
</dbReference>
<reference evidence="6 7" key="1">
    <citation type="submission" date="2019-07" db="EMBL/GenBank/DDBJ databases">
        <title>Annotation for the trematode Paragonimus westermani.</title>
        <authorList>
            <person name="Choi Y.-J."/>
        </authorList>
    </citation>
    <scope>NUCLEOTIDE SEQUENCE [LARGE SCALE GENOMIC DNA]</scope>
    <source>
        <strain evidence="6">180907_Pwestermani</strain>
    </source>
</reference>
<gene>
    <name evidence="6" type="ORF">P879_03239</name>
</gene>
<keyword evidence="2" id="KW-0053">Apoptosis</keyword>
<dbReference type="OrthoDB" id="6257742at2759"/>
<dbReference type="GO" id="GO:0001836">
    <property type="term" value="P:release of cytochrome c from mitochondria"/>
    <property type="evidence" value="ECO:0007669"/>
    <property type="project" value="TreeGrafter"/>
</dbReference>